<protein>
    <recommendedName>
        <fullName evidence="5">Secreted protein</fullName>
    </recommendedName>
</protein>
<proteinExistence type="predicted"/>
<name>A0A7J7SRB4_MYOMY</name>
<dbReference type="Proteomes" id="UP000527355">
    <property type="component" value="Unassembled WGS sequence"/>
</dbReference>
<organism evidence="3 4">
    <name type="scientific">Myotis myotis</name>
    <name type="common">Greater mouse-eared bat</name>
    <name type="synonym">Vespertilio myotis</name>
    <dbReference type="NCBI Taxonomy" id="51298"/>
    <lineage>
        <taxon>Eukaryota</taxon>
        <taxon>Metazoa</taxon>
        <taxon>Chordata</taxon>
        <taxon>Craniata</taxon>
        <taxon>Vertebrata</taxon>
        <taxon>Euteleostomi</taxon>
        <taxon>Mammalia</taxon>
        <taxon>Eutheria</taxon>
        <taxon>Laurasiatheria</taxon>
        <taxon>Chiroptera</taxon>
        <taxon>Yangochiroptera</taxon>
        <taxon>Vespertilionidae</taxon>
        <taxon>Myotis</taxon>
    </lineage>
</organism>
<dbReference type="AlphaFoldDB" id="A0A7J7SRB4"/>
<feature type="region of interest" description="Disordered" evidence="1">
    <location>
        <begin position="139"/>
        <end position="177"/>
    </location>
</feature>
<keyword evidence="2" id="KW-0732">Signal</keyword>
<gene>
    <name evidence="3" type="ORF">mMyoMyo1_009279</name>
</gene>
<feature type="chain" id="PRO_5029578802" description="Secreted protein" evidence="2">
    <location>
        <begin position="20"/>
        <end position="177"/>
    </location>
</feature>
<feature type="signal peptide" evidence="2">
    <location>
        <begin position="1"/>
        <end position="19"/>
    </location>
</feature>
<dbReference type="EMBL" id="JABWUV010000018">
    <property type="protein sequence ID" value="KAF6290884.1"/>
    <property type="molecule type" value="Genomic_DNA"/>
</dbReference>
<sequence>MSLIYCVFMYVYMCVHVCACTDTHVPVGWTERARRSSLVRGAVRLGSKPALGSDWKRELISVNRRAPGVAPERRPAHCAEWGAGGGCSLAPGPNEAQDEKGCHGRNCCNFKAQELLEISVIYDVLYDAFTVPRIHRGAGPPSRSCVARKPCPHPPEATPVSTQGPPPARHTREHRVL</sequence>
<evidence type="ECO:0000313" key="3">
    <source>
        <dbReference type="EMBL" id="KAF6290884.1"/>
    </source>
</evidence>
<evidence type="ECO:0000256" key="2">
    <source>
        <dbReference type="SAM" id="SignalP"/>
    </source>
</evidence>
<comment type="caution">
    <text evidence="3">The sequence shown here is derived from an EMBL/GenBank/DDBJ whole genome shotgun (WGS) entry which is preliminary data.</text>
</comment>
<evidence type="ECO:0000313" key="4">
    <source>
        <dbReference type="Proteomes" id="UP000527355"/>
    </source>
</evidence>
<accession>A0A7J7SRB4</accession>
<evidence type="ECO:0008006" key="5">
    <source>
        <dbReference type="Google" id="ProtNLM"/>
    </source>
</evidence>
<keyword evidence="4" id="KW-1185">Reference proteome</keyword>
<reference evidence="3 4" key="1">
    <citation type="journal article" date="2020" name="Nature">
        <title>Six reference-quality genomes reveal evolution of bat adaptations.</title>
        <authorList>
            <person name="Jebb D."/>
            <person name="Huang Z."/>
            <person name="Pippel M."/>
            <person name="Hughes G.M."/>
            <person name="Lavrichenko K."/>
            <person name="Devanna P."/>
            <person name="Winkler S."/>
            <person name="Jermiin L.S."/>
            <person name="Skirmuntt E.C."/>
            <person name="Katzourakis A."/>
            <person name="Burkitt-Gray L."/>
            <person name="Ray D.A."/>
            <person name="Sullivan K.A.M."/>
            <person name="Roscito J.G."/>
            <person name="Kirilenko B.M."/>
            <person name="Davalos L.M."/>
            <person name="Corthals A.P."/>
            <person name="Power M.L."/>
            <person name="Jones G."/>
            <person name="Ransome R.D."/>
            <person name="Dechmann D.K.N."/>
            <person name="Locatelli A.G."/>
            <person name="Puechmaille S.J."/>
            <person name="Fedrigo O."/>
            <person name="Jarvis E.D."/>
            <person name="Hiller M."/>
            <person name="Vernes S.C."/>
            <person name="Myers E.W."/>
            <person name="Teeling E.C."/>
        </authorList>
    </citation>
    <scope>NUCLEOTIDE SEQUENCE [LARGE SCALE GENOMIC DNA]</scope>
    <source>
        <strain evidence="3">MMyoMyo1</strain>
        <tissue evidence="3">Flight muscle</tissue>
    </source>
</reference>
<evidence type="ECO:0000256" key="1">
    <source>
        <dbReference type="SAM" id="MobiDB-lite"/>
    </source>
</evidence>